<dbReference type="HOGENOM" id="CLU_3147741_0_0_1"/>
<keyword evidence="3" id="KW-1185">Reference proteome</keyword>
<dbReference type="AlphaFoldDB" id="A0A0D3HZ55"/>
<accession>A0A0D3HZ55</accession>
<feature type="compositionally biased region" description="Basic and acidic residues" evidence="1">
    <location>
        <begin position="39"/>
        <end position="49"/>
    </location>
</feature>
<reference evidence="3" key="1">
    <citation type="journal article" date="2013" name="Nature">
        <title>Pan genome of the phytoplankton Emiliania underpins its global distribution.</title>
        <authorList>
            <person name="Read B.A."/>
            <person name="Kegel J."/>
            <person name="Klute M.J."/>
            <person name="Kuo A."/>
            <person name="Lefebvre S.C."/>
            <person name="Maumus F."/>
            <person name="Mayer C."/>
            <person name="Miller J."/>
            <person name="Monier A."/>
            <person name="Salamov A."/>
            <person name="Young J."/>
            <person name="Aguilar M."/>
            <person name="Claverie J.M."/>
            <person name="Frickenhaus S."/>
            <person name="Gonzalez K."/>
            <person name="Herman E.K."/>
            <person name="Lin Y.C."/>
            <person name="Napier J."/>
            <person name="Ogata H."/>
            <person name="Sarno A.F."/>
            <person name="Shmutz J."/>
            <person name="Schroeder D."/>
            <person name="de Vargas C."/>
            <person name="Verret F."/>
            <person name="von Dassow P."/>
            <person name="Valentin K."/>
            <person name="Van de Peer Y."/>
            <person name="Wheeler G."/>
            <person name="Dacks J.B."/>
            <person name="Delwiche C.F."/>
            <person name="Dyhrman S.T."/>
            <person name="Glockner G."/>
            <person name="John U."/>
            <person name="Richards T."/>
            <person name="Worden A.Z."/>
            <person name="Zhang X."/>
            <person name="Grigoriev I.V."/>
            <person name="Allen A.E."/>
            <person name="Bidle K."/>
            <person name="Borodovsky M."/>
            <person name="Bowler C."/>
            <person name="Brownlee C."/>
            <person name="Cock J.M."/>
            <person name="Elias M."/>
            <person name="Gladyshev V.N."/>
            <person name="Groth M."/>
            <person name="Guda C."/>
            <person name="Hadaegh A."/>
            <person name="Iglesias-Rodriguez M.D."/>
            <person name="Jenkins J."/>
            <person name="Jones B.M."/>
            <person name="Lawson T."/>
            <person name="Leese F."/>
            <person name="Lindquist E."/>
            <person name="Lobanov A."/>
            <person name="Lomsadze A."/>
            <person name="Malik S.B."/>
            <person name="Marsh M.E."/>
            <person name="Mackinder L."/>
            <person name="Mock T."/>
            <person name="Mueller-Roeber B."/>
            <person name="Pagarete A."/>
            <person name="Parker M."/>
            <person name="Probert I."/>
            <person name="Quesneville H."/>
            <person name="Raines C."/>
            <person name="Rensing S.A."/>
            <person name="Riano-Pachon D.M."/>
            <person name="Richier S."/>
            <person name="Rokitta S."/>
            <person name="Shiraiwa Y."/>
            <person name="Soanes D.M."/>
            <person name="van der Giezen M."/>
            <person name="Wahlund T.M."/>
            <person name="Williams B."/>
            <person name="Wilson W."/>
            <person name="Wolfe G."/>
            <person name="Wurch L.L."/>
        </authorList>
    </citation>
    <scope>NUCLEOTIDE SEQUENCE</scope>
</reference>
<sequence>VHGIRCTRRATFNIARLHESPRESTGLGAHAGLPSTSRDCTRVHESPRD</sequence>
<dbReference type="PaxDb" id="2903-EOD04290"/>
<feature type="region of interest" description="Disordered" evidence="1">
    <location>
        <begin position="20"/>
        <end position="49"/>
    </location>
</feature>
<dbReference type="EnsemblProtists" id="EOD04290">
    <property type="protein sequence ID" value="EOD04290"/>
    <property type="gene ID" value="EMIHUDRAFT_460886"/>
</dbReference>
<dbReference type="GeneID" id="17250440"/>
<evidence type="ECO:0000313" key="3">
    <source>
        <dbReference type="Proteomes" id="UP000013827"/>
    </source>
</evidence>
<organism evidence="2 3">
    <name type="scientific">Emiliania huxleyi (strain CCMP1516)</name>
    <dbReference type="NCBI Taxonomy" id="280463"/>
    <lineage>
        <taxon>Eukaryota</taxon>
        <taxon>Haptista</taxon>
        <taxon>Haptophyta</taxon>
        <taxon>Prymnesiophyceae</taxon>
        <taxon>Isochrysidales</taxon>
        <taxon>Noelaerhabdaceae</taxon>
        <taxon>Emiliania</taxon>
    </lineage>
</organism>
<evidence type="ECO:0000256" key="1">
    <source>
        <dbReference type="SAM" id="MobiDB-lite"/>
    </source>
</evidence>
<dbReference type="RefSeq" id="XP_005756719.1">
    <property type="nucleotide sequence ID" value="XM_005756662.1"/>
</dbReference>
<protein>
    <submittedName>
        <fullName evidence="2">Uncharacterized protein</fullName>
    </submittedName>
</protein>
<dbReference type="Proteomes" id="UP000013827">
    <property type="component" value="Unassembled WGS sequence"/>
</dbReference>
<proteinExistence type="predicted"/>
<evidence type="ECO:0000313" key="2">
    <source>
        <dbReference type="EnsemblProtists" id="EOD04290"/>
    </source>
</evidence>
<reference evidence="2" key="2">
    <citation type="submission" date="2024-10" db="UniProtKB">
        <authorList>
            <consortium name="EnsemblProtists"/>
        </authorList>
    </citation>
    <scope>IDENTIFICATION</scope>
</reference>
<name>A0A0D3HZ55_EMIH1</name>
<dbReference type="KEGG" id="ehx:EMIHUDRAFT_460886"/>